<feature type="domain" description="EF-hand" evidence="5">
    <location>
        <begin position="374"/>
        <end position="409"/>
    </location>
</feature>
<evidence type="ECO:0000259" key="5">
    <source>
        <dbReference type="PROSITE" id="PS50222"/>
    </source>
</evidence>
<protein>
    <recommendedName>
        <fullName evidence="5">EF-hand domain-containing protein</fullName>
    </recommendedName>
</protein>
<keyword evidence="3" id="KW-0106">Calcium</keyword>
<dbReference type="InterPro" id="IPR015070">
    <property type="entry name" value="EF_hand_DJBP"/>
</dbReference>
<evidence type="ECO:0000313" key="7">
    <source>
        <dbReference type="Proteomes" id="UP001374579"/>
    </source>
</evidence>
<evidence type="ECO:0000256" key="1">
    <source>
        <dbReference type="ARBA" id="ARBA00022553"/>
    </source>
</evidence>
<dbReference type="InterPro" id="IPR002048">
    <property type="entry name" value="EF_hand_dom"/>
</dbReference>
<dbReference type="PANTHER" id="PTHR20875:SF5">
    <property type="entry name" value="EF-HAND DOMAIN-CONTAINING PROTEIN"/>
    <property type="match status" value="1"/>
</dbReference>
<proteinExistence type="predicted"/>
<dbReference type="PANTHER" id="PTHR20875">
    <property type="entry name" value="EF-HAND CALCIUM-BINDING DOMAIN-CONTAINING PROTEIN 6-RELATED"/>
    <property type="match status" value="1"/>
</dbReference>
<dbReference type="EMBL" id="JBAMIC010000002">
    <property type="protein sequence ID" value="KAK7111211.1"/>
    <property type="molecule type" value="Genomic_DNA"/>
</dbReference>
<dbReference type="PROSITE" id="PS50222">
    <property type="entry name" value="EF_HAND_2"/>
    <property type="match status" value="3"/>
</dbReference>
<dbReference type="SMART" id="SM00054">
    <property type="entry name" value="EFh"/>
    <property type="match status" value="8"/>
</dbReference>
<keyword evidence="1" id="KW-0597">Phosphoprotein</keyword>
<evidence type="ECO:0000313" key="6">
    <source>
        <dbReference type="EMBL" id="KAK7111211.1"/>
    </source>
</evidence>
<gene>
    <name evidence="6" type="ORF">V1264_010883</name>
</gene>
<dbReference type="Proteomes" id="UP001374579">
    <property type="component" value="Unassembled WGS sequence"/>
</dbReference>
<name>A0AAN9GKE5_9CAEN</name>
<dbReference type="AlphaFoldDB" id="A0AAN9GKE5"/>
<comment type="caution">
    <text evidence="6">The sequence shown here is derived from an EMBL/GenBank/DDBJ whole genome shotgun (WGS) entry which is preliminary data.</text>
</comment>
<keyword evidence="2" id="KW-0677">Repeat</keyword>
<feature type="compositionally biased region" description="Basic and acidic residues" evidence="4">
    <location>
        <begin position="32"/>
        <end position="49"/>
    </location>
</feature>
<evidence type="ECO:0000256" key="3">
    <source>
        <dbReference type="ARBA" id="ARBA00022837"/>
    </source>
</evidence>
<feature type="domain" description="EF-hand" evidence="5">
    <location>
        <begin position="745"/>
        <end position="780"/>
    </location>
</feature>
<feature type="region of interest" description="Disordered" evidence="4">
    <location>
        <begin position="336"/>
        <end position="360"/>
    </location>
</feature>
<keyword evidence="7" id="KW-1185">Reference proteome</keyword>
<dbReference type="Gene3D" id="1.10.238.10">
    <property type="entry name" value="EF-hand"/>
    <property type="match status" value="7"/>
</dbReference>
<dbReference type="Pfam" id="PF08976">
    <property type="entry name" value="EF-hand_11"/>
    <property type="match status" value="1"/>
</dbReference>
<sequence length="939" mass="108251">MSQVGVSSRPASQFKMGVSLPEIQHPMSRMSNPDKLDVRGMSRAGDRPADQIGSGRPLANEGQGAGGRKKSLSAASRGKKEAAGGTIHIDSIPEGVEVKYGDPGHTRLPVFGSRAGMLDREDALESRASTRMSRASTQSRIEIDELEALLRDKVKSNYYEVRKRFKDNDPEGRGNVAKESFLRILVTLSGRQISQAQSQRLLERLGFKERSVIPFTEFFAYFREAQEKEYPQWMDPINRPDHVIMNAGQVHANLREKARQRFLDLADMIPQMNPGGSGRIMRSEFKQMLQRMNFYLDDNEFQSLWCKYDPANEGIIDGKKFLNALGIEWRGMSGPTMRASPGLLESERRTPRRKEQERRQQLDIERWLKEKFREGFFSMRKEFEDKDTEKKGIVSFDDFIKVLGNFGLRLEKPLLWSFLSRCSVRAMGKGVPYREFLHRFQDRGEAGMVHNVLTDVKHRFNNRPDSPGGDSTVSAVETQLVNMFQRDFLALLGMFKKLDRLGTDCVSQEEFRAAMETRFNLELSDSQFEAFLDRVPLDEEGNVLYARFMQQFDTKGQAPSLFAAIPERVDPDAVVLPQGNVPAEDPGAPGDGVDLGLLPTALVPDVDSEELHRRRTNQELFKAIKDLLTKRFQDVERAFHELDESNTRRLTQDMMYMLLRRFDIKPEISRGEIRDLWRTFITNTDRTLEYHQFIRHFGFSMRSAAFPNAKLHPPRRGDADYMIRSRKLNCAADMLQDSLRSKIDYMWDELRKEFQSMDPYSTGCVGRDEFRDVLIELCVSLSDAEINSLLQRFTLKDDRVSYVEFLKPFALRKQTWRHGNNMLSLLRHPQPELPIGEIVEPPQKGLHGITSKLRQKLAGDWKNMRRAFRKLDVHGNGYLSLPEFRSVLKLANVLLDEEEVYNVMTEFDRDLSGKIHYEKFMEETFKPESRRSVRKADEK</sequence>
<reference evidence="6 7" key="1">
    <citation type="submission" date="2024-02" db="EMBL/GenBank/DDBJ databases">
        <title>Chromosome-scale genome assembly of the rough periwinkle Littorina saxatilis.</title>
        <authorList>
            <person name="De Jode A."/>
            <person name="Faria R."/>
            <person name="Formenti G."/>
            <person name="Sims Y."/>
            <person name="Smith T.P."/>
            <person name="Tracey A."/>
            <person name="Wood J.M.D."/>
            <person name="Zagrodzka Z.B."/>
            <person name="Johannesson K."/>
            <person name="Butlin R.K."/>
            <person name="Leder E.H."/>
        </authorList>
    </citation>
    <scope>NUCLEOTIDE SEQUENCE [LARGE SCALE GENOMIC DNA]</scope>
    <source>
        <strain evidence="6">Snail1</strain>
        <tissue evidence="6">Muscle</tissue>
    </source>
</reference>
<evidence type="ECO:0000256" key="2">
    <source>
        <dbReference type="ARBA" id="ARBA00022737"/>
    </source>
</evidence>
<feature type="domain" description="EF-hand" evidence="5">
    <location>
        <begin position="859"/>
        <end position="894"/>
    </location>
</feature>
<organism evidence="6 7">
    <name type="scientific">Littorina saxatilis</name>
    <dbReference type="NCBI Taxonomy" id="31220"/>
    <lineage>
        <taxon>Eukaryota</taxon>
        <taxon>Metazoa</taxon>
        <taxon>Spiralia</taxon>
        <taxon>Lophotrochozoa</taxon>
        <taxon>Mollusca</taxon>
        <taxon>Gastropoda</taxon>
        <taxon>Caenogastropoda</taxon>
        <taxon>Littorinimorpha</taxon>
        <taxon>Littorinoidea</taxon>
        <taxon>Littorinidae</taxon>
        <taxon>Littorina</taxon>
    </lineage>
</organism>
<dbReference type="Pfam" id="PF13499">
    <property type="entry name" value="EF-hand_7"/>
    <property type="match status" value="1"/>
</dbReference>
<accession>A0AAN9GKE5</accession>
<dbReference type="InterPro" id="IPR011992">
    <property type="entry name" value="EF-hand-dom_pair"/>
</dbReference>
<feature type="compositionally biased region" description="Polar residues" evidence="4">
    <location>
        <begin position="1"/>
        <end position="11"/>
    </location>
</feature>
<dbReference type="CDD" id="cd00051">
    <property type="entry name" value="EFh"/>
    <property type="match status" value="1"/>
</dbReference>
<dbReference type="SUPFAM" id="SSF47473">
    <property type="entry name" value="EF-hand"/>
    <property type="match status" value="4"/>
</dbReference>
<evidence type="ECO:0000256" key="4">
    <source>
        <dbReference type="SAM" id="MobiDB-lite"/>
    </source>
</evidence>
<feature type="region of interest" description="Disordered" evidence="4">
    <location>
        <begin position="1"/>
        <end position="88"/>
    </location>
</feature>
<feature type="compositionally biased region" description="Basic and acidic residues" evidence="4">
    <location>
        <begin position="345"/>
        <end position="360"/>
    </location>
</feature>
<dbReference type="InterPro" id="IPR052603">
    <property type="entry name" value="EFCB6"/>
</dbReference>
<dbReference type="GO" id="GO:0005509">
    <property type="term" value="F:calcium ion binding"/>
    <property type="evidence" value="ECO:0007669"/>
    <property type="project" value="InterPro"/>
</dbReference>